<evidence type="ECO:0000256" key="14">
    <source>
        <dbReference type="ARBA" id="ARBA00023288"/>
    </source>
</evidence>
<gene>
    <name evidence="22" type="primary">apbE2</name>
    <name evidence="22" type="ORF">ERCIKOCA2762_703</name>
</gene>
<dbReference type="SUPFAM" id="SSF143631">
    <property type="entry name" value="ApbE-like"/>
    <property type="match status" value="1"/>
</dbReference>
<evidence type="ECO:0000256" key="17">
    <source>
        <dbReference type="ARBA" id="ARBA00053908"/>
    </source>
</evidence>
<comment type="similarity">
    <text evidence="1 19">Belongs to the ApbE family.</text>
</comment>
<dbReference type="GO" id="GO:0046872">
    <property type="term" value="F:metal ion binding"/>
    <property type="evidence" value="ECO:0007669"/>
    <property type="project" value="UniProtKB-UniRule"/>
</dbReference>
<reference evidence="22 23" key="1">
    <citation type="submission" date="2019-02" db="EMBL/GenBank/DDBJ databases">
        <authorList>
            <person name="Manzano-Marin A."/>
            <person name="Manzano-Marin A."/>
        </authorList>
    </citation>
    <scope>NUCLEOTIDE SEQUENCE [LARGE SCALE GENOMIC DNA]</scope>
    <source>
        <strain evidence="22 23">ErCikochiana</strain>
        <plasmid evidence="23">pbiothi</plasmid>
    </source>
</reference>
<keyword evidence="6 19" id="KW-0285">Flavoprotein</keyword>
<keyword evidence="7 19" id="KW-0808">Transferase</keyword>
<keyword evidence="13" id="KW-0564">Palmitate</keyword>
<feature type="binding site" evidence="20">
    <location>
        <begin position="123"/>
        <end position="125"/>
    </location>
    <ligand>
        <name>FAD</name>
        <dbReference type="ChEBI" id="CHEBI:57692"/>
    </ligand>
</feature>
<feature type="binding site" evidence="20">
    <location>
        <position position="185"/>
    </location>
    <ligand>
        <name>FAD</name>
        <dbReference type="ChEBI" id="CHEBI:57692"/>
    </ligand>
</feature>
<organism evidence="22 23">
    <name type="scientific">Candidatus Erwinia haradaeae</name>
    <dbReference type="NCBI Taxonomy" id="1922217"/>
    <lineage>
        <taxon>Bacteria</taxon>
        <taxon>Pseudomonadati</taxon>
        <taxon>Pseudomonadota</taxon>
        <taxon>Gammaproteobacteria</taxon>
        <taxon>Enterobacterales</taxon>
        <taxon>Erwiniaceae</taxon>
        <taxon>Erwinia</taxon>
    </lineage>
</organism>
<dbReference type="Proteomes" id="UP000294368">
    <property type="component" value="Plasmid pBioThi"/>
</dbReference>
<feature type="binding site" evidence="21">
    <location>
        <position position="302"/>
    </location>
    <ligand>
        <name>Mg(2+)</name>
        <dbReference type="ChEBI" id="CHEBI:18420"/>
    </ligand>
</feature>
<evidence type="ECO:0000256" key="5">
    <source>
        <dbReference type="ARBA" id="ARBA00022519"/>
    </source>
</evidence>
<keyword evidence="22" id="KW-0614">Plasmid</keyword>
<evidence type="ECO:0000256" key="19">
    <source>
        <dbReference type="PIRNR" id="PIRNR006268"/>
    </source>
</evidence>
<accession>A0A451DB03</accession>
<name>A0A451DB03_9GAMM</name>
<feature type="binding site" evidence="20">
    <location>
        <position position="82"/>
    </location>
    <ligand>
        <name>FAD</name>
        <dbReference type="ChEBI" id="CHEBI:57692"/>
    </ligand>
</feature>
<dbReference type="PANTHER" id="PTHR30040">
    <property type="entry name" value="THIAMINE BIOSYNTHESIS LIPOPROTEIN APBE"/>
    <property type="match status" value="1"/>
</dbReference>
<geneLocation type="plasmid" evidence="22">
    <name>pBioThi</name>
</geneLocation>
<feature type="binding site" evidence="20">
    <location>
        <position position="276"/>
    </location>
    <ligand>
        <name>FAD</name>
        <dbReference type="ChEBI" id="CHEBI:57692"/>
    </ligand>
</feature>
<evidence type="ECO:0000256" key="3">
    <source>
        <dbReference type="ARBA" id="ARBA00016337"/>
    </source>
</evidence>
<dbReference type="FunFam" id="3.10.520.10:FF:000001">
    <property type="entry name" value="FAD:protein FMN transferase"/>
    <property type="match status" value="1"/>
</dbReference>
<evidence type="ECO:0000256" key="16">
    <source>
        <dbReference type="ARBA" id="ARBA00048540"/>
    </source>
</evidence>
<evidence type="ECO:0000256" key="9">
    <source>
        <dbReference type="ARBA" id="ARBA00022729"/>
    </source>
</evidence>
<keyword evidence="14" id="KW-0449">Lipoprotein</keyword>
<feature type="binding site" evidence="21">
    <location>
        <position position="188"/>
    </location>
    <ligand>
        <name>Mg(2+)</name>
        <dbReference type="ChEBI" id="CHEBI:18420"/>
    </ligand>
</feature>
<feature type="binding site" evidence="20">
    <location>
        <position position="191"/>
    </location>
    <ligand>
        <name>FAD</name>
        <dbReference type="ChEBI" id="CHEBI:57692"/>
    </ligand>
</feature>
<dbReference type="EC" id="2.7.1.180" evidence="2 19"/>
<dbReference type="PIRSF" id="PIRSF006268">
    <property type="entry name" value="ApbE"/>
    <property type="match status" value="1"/>
</dbReference>
<feature type="binding site" evidence="21">
    <location>
        <position position="306"/>
    </location>
    <ligand>
        <name>Mg(2+)</name>
        <dbReference type="ChEBI" id="CHEBI:18420"/>
    </ligand>
</feature>
<evidence type="ECO:0000256" key="21">
    <source>
        <dbReference type="PIRSR" id="PIRSR006268-2"/>
    </source>
</evidence>
<evidence type="ECO:0000313" key="22">
    <source>
        <dbReference type="EMBL" id="VFP83495.1"/>
    </source>
</evidence>
<keyword evidence="12" id="KW-0472">Membrane</keyword>
<keyword evidence="9" id="KW-0732">Signal</keyword>
<evidence type="ECO:0000256" key="20">
    <source>
        <dbReference type="PIRSR" id="PIRSR006268-1"/>
    </source>
</evidence>
<evidence type="ECO:0000256" key="10">
    <source>
        <dbReference type="ARBA" id="ARBA00022827"/>
    </source>
</evidence>
<comment type="catalytic activity">
    <reaction evidence="16 19">
        <text>L-threonyl-[protein] + FAD = FMN-L-threonyl-[protein] + AMP + H(+)</text>
        <dbReference type="Rhea" id="RHEA:36847"/>
        <dbReference type="Rhea" id="RHEA-COMP:11060"/>
        <dbReference type="Rhea" id="RHEA-COMP:11061"/>
        <dbReference type="ChEBI" id="CHEBI:15378"/>
        <dbReference type="ChEBI" id="CHEBI:30013"/>
        <dbReference type="ChEBI" id="CHEBI:57692"/>
        <dbReference type="ChEBI" id="CHEBI:74257"/>
        <dbReference type="ChEBI" id="CHEBI:456215"/>
        <dbReference type="EC" id="2.7.1.180"/>
    </reaction>
</comment>
<evidence type="ECO:0000256" key="6">
    <source>
        <dbReference type="ARBA" id="ARBA00022630"/>
    </source>
</evidence>
<keyword evidence="8 19" id="KW-0479">Metal-binding</keyword>
<dbReference type="AlphaFoldDB" id="A0A451DB03"/>
<keyword evidence="10 19" id="KW-0274">FAD</keyword>
<proteinExistence type="inferred from homology"/>
<evidence type="ECO:0000256" key="13">
    <source>
        <dbReference type="ARBA" id="ARBA00023139"/>
    </source>
</evidence>
<comment type="function">
    <text evidence="17">Flavin transferase that catalyzes the transfer of the FMN moiety of FAD and its covalent binding to the hydroxyl group of a threonine residue in a target flavoprotein such as NqrB and NqrC, two subunits of the NQR complex.</text>
</comment>
<evidence type="ECO:0000256" key="8">
    <source>
        <dbReference type="ARBA" id="ARBA00022723"/>
    </source>
</evidence>
<evidence type="ECO:0000256" key="2">
    <source>
        <dbReference type="ARBA" id="ARBA00011955"/>
    </source>
</evidence>
<dbReference type="InterPro" id="IPR024932">
    <property type="entry name" value="ApbE"/>
</dbReference>
<dbReference type="EMBL" id="LR217716">
    <property type="protein sequence ID" value="VFP83495.1"/>
    <property type="molecule type" value="Genomic_DNA"/>
</dbReference>
<dbReference type="Pfam" id="PF02424">
    <property type="entry name" value="ApbE"/>
    <property type="match status" value="1"/>
</dbReference>
<keyword evidence="4" id="KW-1003">Cell membrane</keyword>
<evidence type="ECO:0000256" key="11">
    <source>
        <dbReference type="ARBA" id="ARBA00022842"/>
    </source>
</evidence>
<feature type="binding site" evidence="20">
    <location>
        <position position="45"/>
    </location>
    <ligand>
        <name>FAD</name>
        <dbReference type="ChEBI" id="CHEBI:57692"/>
    </ligand>
</feature>
<evidence type="ECO:0000256" key="12">
    <source>
        <dbReference type="ARBA" id="ARBA00023136"/>
    </source>
</evidence>
<evidence type="ECO:0000256" key="1">
    <source>
        <dbReference type="ARBA" id="ARBA00008282"/>
    </source>
</evidence>
<dbReference type="Gene3D" id="3.10.520.10">
    <property type="entry name" value="ApbE-like domains"/>
    <property type="match status" value="1"/>
</dbReference>
<comment type="subcellular location">
    <subcellularLocation>
        <location evidence="18">Cell inner membrane</location>
        <topology evidence="18">Lipid-anchor</topology>
        <orientation evidence="18">Periplasmic side</orientation>
    </subcellularLocation>
</comment>
<dbReference type="InterPro" id="IPR003374">
    <property type="entry name" value="ApbE-like_sf"/>
</dbReference>
<protein>
    <recommendedName>
        <fullName evidence="3 19">FAD:protein FMN transferase</fullName>
        <ecNumber evidence="2 19">2.7.1.180</ecNumber>
    </recommendedName>
    <alternativeName>
        <fullName evidence="15 19">Flavin transferase</fullName>
    </alternativeName>
</protein>
<evidence type="ECO:0000256" key="18">
    <source>
        <dbReference type="ARBA" id="ARBA00060485"/>
    </source>
</evidence>
<evidence type="ECO:0000256" key="4">
    <source>
        <dbReference type="ARBA" id="ARBA00022475"/>
    </source>
</evidence>
<sequence length="353" mass="39486" precursor="true">MYYKIWRLLLGCILISVPILVNNCQHILENQVLDDKKITLTGHTMGTIWRVTLPGINQFKKNILQYTIQKILDYDEQQLSTWKSDSIIAKFNKYRGNKPQPVSIDIADMITQALRIGAQMHGAMDITITPLVNLWGFGPVSAPSSIPTQYQIDTALSFTGLDHLQVINLANQSYLYKNLPEISVDLSSIGEGFVVDHLVDYIEKEGIYNYLVSVGGAVRTHGRNPQGKSWKVAIQKPTDLANAVQDVVLLNGYSISTAGTYRNYYELGGKRFTHLIDPVTGRPIQNHLVSVSVIANTALEADCWDSGLLILDMERAQVLAHKYKKAVYLISQKGDKFTSWVSPQFSAFLNPSL</sequence>
<comment type="cofactor">
    <cofactor evidence="21">
        <name>Mg(2+)</name>
        <dbReference type="ChEBI" id="CHEBI:18420"/>
    </cofactor>
    <cofactor evidence="21">
        <name>Mn(2+)</name>
        <dbReference type="ChEBI" id="CHEBI:29035"/>
    </cofactor>
    <text evidence="21">Magnesium. Can also use manganese.</text>
</comment>
<keyword evidence="11 19" id="KW-0460">Magnesium</keyword>
<dbReference type="PANTHER" id="PTHR30040:SF2">
    <property type="entry name" value="FAD:PROTEIN FMN TRANSFERASE"/>
    <property type="match status" value="1"/>
</dbReference>
<evidence type="ECO:0000313" key="23">
    <source>
        <dbReference type="Proteomes" id="UP000294368"/>
    </source>
</evidence>
<dbReference type="GO" id="GO:0016740">
    <property type="term" value="F:transferase activity"/>
    <property type="evidence" value="ECO:0007669"/>
    <property type="project" value="UniProtKB-UniRule"/>
</dbReference>
<evidence type="ECO:0000256" key="7">
    <source>
        <dbReference type="ARBA" id="ARBA00022679"/>
    </source>
</evidence>
<dbReference type="GO" id="GO:0005886">
    <property type="term" value="C:plasma membrane"/>
    <property type="evidence" value="ECO:0007669"/>
    <property type="project" value="UniProtKB-SubCell"/>
</dbReference>
<evidence type="ECO:0000256" key="15">
    <source>
        <dbReference type="ARBA" id="ARBA00031306"/>
    </source>
</evidence>
<keyword evidence="5" id="KW-0997">Cell inner membrane</keyword>